<evidence type="ECO:0000256" key="6">
    <source>
        <dbReference type="ARBA" id="ARBA00022989"/>
    </source>
</evidence>
<feature type="region of interest" description="Disordered" evidence="8">
    <location>
        <begin position="24"/>
        <end position="54"/>
    </location>
</feature>
<feature type="transmembrane region" description="Helical" evidence="9">
    <location>
        <begin position="510"/>
        <end position="530"/>
    </location>
</feature>
<reference evidence="11 13" key="1">
    <citation type="journal article" date="2016" name="PLoS ONE">
        <title>Sequence Assembly of Yarrowia lipolytica Strain W29/CLIB89 Shows Transposable Element Diversity.</title>
        <authorList>
            <person name="Magnan C."/>
            <person name="Yu J."/>
            <person name="Chang I."/>
            <person name="Jahn E."/>
            <person name="Kanomata Y."/>
            <person name="Wu J."/>
            <person name="Zeller M."/>
            <person name="Oakes M."/>
            <person name="Baldi P."/>
            <person name="Sandmeyer S."/>
        </authorList>
    </citation>
    <scope>NUCLEOTIDE SEQUENCE [LARGE SCALE GENOMIC DNA]</scope>
    <source>
        <strain evidence="11">CLIB89</strain>
        <strain evidence="13">CLIB89(W29)</strain>
    </source>
</reference>
<dbReference type="Proteomes" id="UP000182444">
    <property type="component" value="Chromosome 1B"/>
</dbReference>
<dbReference type="PIRSF" id="PIRSF006060">
    <property type="entry name" value="AA_transporter"/>
    <property type="match status" value="1"/>
</dbReference>
<dbReference type="OMA" id="TEEKHSH"/>
<dbReference type="Gene3D" id="1.20.1740.10">
    <property type="entry name" value="Amino acid/polyamine transporter I"/>
    <property type="match status" value="1"/>
</dbReference>
<evidence type="ECO:0000256" key="9">
    <source>
        <dbReference type="SAM" id="Phobius"/>
    </source>
</evidence>
<evidence type="ECO:0000313" key="14">
    <source>
        <dbReference type="Proteomes" id="UP000256601"/>
    </source>
</evidence>
<keyword evidence="5" id="KW-0029">Amino-acid transport</keyword>
<keyword evidence="6 9" id="KW-1133">Transmembrane helix</keyword>
<dbReference type="InterPro" id="IPR004841">
    <property type="entry name" value="AA-permease/SLC12A_dom"/>
</dbReference>
<dbReference type="PROSITE" id="PS00218">
    <property type="entry name" value="AMINO_ACID_PERMEASE_1"/>
    <property type="match status" value="1"/>
</dbReference>
<dbReference type="PANTHER" id="PTHR43341:SF4">
    <property type="entry name" value="ARGININE PERMEASE CAN1-RELATED"/>
    <property type="match status" value="1"/>
</dbReference>
<dbReference type="InterPro" id="IPR004840">
    <property type="entry name" value="Amino_acid_permease_CS"/>
</dbReference>
<dbReference type="OrthoDB" id="3900342at2759"/>
<evidence type="ECO:0000256" key="2">
    <source>
        <dbReference type="ARBA" id="ARBA00006983"/>
    </source>
</evidence>
<evidence type="ECO:0000256" key="4">
    <source>
        <dbReference type="ARBA" id="ARBA00022692"/>
    </source>
</evidence>
<dbReference type="EMBL" id="CP017554">
    <property type="protein sequence ID" value="AOW01935.1"/>
    <property type="molecule type" value="Genomic_DNA"/>
</dbReference>
<feature type="transmembrane region" description="Helical" evidence="9">
    <location>
        <begin position="151"/>
        <end position="172"/>
    </location>
</feature>
<evidence type="ECO:0000313" key="11">
    <source>
        <dbReference type="EMBL" id="AOW01935.1"/>
    </source>
</evidence>
<evidence type="ECO:0000256" key="1">
    <source>
        <dbReference type="ARBA" id="ARBA00004141"/>
    </source>
</evidence>
<feature type="transmembrane region" description="Helical" evidence="9">
    <location>
        <begin position="179"/>
        <end position="200"/>
    </location>
</feature>
<evidence type="ECO:0000313" key="13">
    <source>
        <dbReference type="Proteomes" id="UP000182444"/>
    </source>
</evidence>
<dbReference type="eggNOG" id="KOG1286">
    <property type="taxonomic scope" value="Eukaryota"/>
</dbReference>
<dbReference type="GO" id="GO:0015171">
    <property type="term" value="F:amino acid transmembrane transporter activity"/>
    <property type="evidence" value="ECO:0007669"/>
    <property type="project" value="TreeGrafter"/>
</dbReference>
<comment type="subcellular location">
    <subcellularLocation>
        <location evidence="1">Membrane</location>
        <topology evidence="1">Multi-pass membrane protein</topology>
    </subcellularLocation>
</comment>
<dbReference type="InterPro" id="IPR050524">
    <property type="entry name" value="APC_YAT"/>
</dbReference>
<accession>A0A1D8N8H5</accession>
<feature type="transmembrane region" description="Helical" evidence="9">
    <location>
        <begin position="404"/>
        <end position="422"/>
    </location>
</feature>
<dbReference type="PANTHER" id="PTHR43341">
    <property type="entry name" value="AMINO ACID PERMEASE"/>
    <property type="match status" value="1"/>
</dbReference>
<feature type="transmembrane region" description="Helical" evidence="9">
    <location>
        <begin position="307"/>
        <end position="328"/>
    </location>
</feature>
<organism evidence="11 13">
    <name type="scientific">Yarrowia lipolytica</name>
    <name type="common">Candida lipolytica</name>
    <dbReference type="NCBI Taxonomy" id="4952"/>
    <lineage>
        <taxon>Eukaryota</taxon>
        <taxon>Fungi</taxon>
        <taxon>Dikarya</taxon>
        <taxon>Ascomycota</taxon>
        <taxon>Saccharomycotina</taxon>
        <taxon>Dipodascomycetes</taxon>
        <taxon>Dipodascales</taxon>
        <taxon>Dipodascales incertae sedis</taxon>
        <taxon>Yarrowia</taxon>
    </lineage>
</organism>
<feature type="transmembrane region" description="Helical" evidence="9">
    <location>
        <begin position="70"/>
        <end position="87"/>
    </location>
</feature>
<dbReference type="GO" id="GO:0016020">
    <property type="term" value="C:membrane"/>
    <property type="evidence" value="ECO:0007669"/>
    <property type="project" value="UniProtKB-SubCell"/>
</dbReference>
<dbReference type="EMBL" id="KZ858974">
    <property type="protein sequence ID" value="RDW26787.1"/>
    <property type="molecule type" value="Genomic_DNA"/>
</dbReference>
<protein>
    <submittedName>
        <fullName evidence="12">Amino acid permease/ SLC12A domain-containing protein</fullName>
    </submittedName>
</protein>
<name>A0A1D8N8H5_YARLL</name>
<dbReference type="VEuPathDB" id="FungiDB:YALI1_B25360g"/>
<dbReference type="VEuPathDB" id="FungiDB:YALI0_B19338g"/>
<evidence type="ECO:0000256" key="5">
    <source>
        <dbReference type="ARBA" id="ARBA00022970"/>
    </source>
</evidence>
<evidence type="ECO:0000256" key="7">
    <source>
        <dbReference type="ARBA" id="ARBA00023136"/>
    </source>
</evidence>
<sequence length="572" mass="63532">MEKTFSNDYPPSGTEAHIHINHTAHSDDSEEVPSHKENYNTSGHDLEESDPDNHVGETLEVKRGLKMRHISMISLGGTIGTGLFIGTGGALQQAGPCGALVAYVFMATIVYSVAESLGELATYIPITGSFAVFTTRYLSQSFGASMGWLYWFSWAITFAIELNTIGPVIEYWTDAVPTAAWIAIFFVILTTINFFPVGFYGEVEFWVASVKVIAIIGWLIYALCMTCGAGVTGPVGFRYWNHPGPMGDGIWTDGVPIVRNAPGRRFMGWLNSLVNAAFTYQGCELVGVTAGEAQNPRKSVPRAINRVFARICIFYIGSIFFMGMLVPFNDPKLTDDSSVIASSPFVIAIINSGTKVLPHIFNAVILITLISAGNSNVYIGSRVVYALADSGTAPKFFKRTTKKGVPYVAVCFTSAFGLLAFMSVSESSSTVFDWFINISAVAGLICWAFISASHIRFMQVLKHRGISRDTLPFKARWQPFYSWYALVSIIFITLIQGFTSFWHFTAAKFMTAYISVIVWVGLYIIFQCLFRCKFLIPIEDVDIDTGRREIDDDVWEEKIPTKWYEKFWNIIA</sequence>
<evidence type="ECO:0000313" key="12">
    <source>
        <dbReference type="EMBL" id="RDW26787.1"/>
    </source>
</evidence>
<feature type="transmembrane region" description="Helical" evidence="9">
    <location>
        <begin position="480"/>
        <end position="504"/>
    </location>
</feature>
<evidence type="ECO:0000259" key="10">
    <source>
        <dbReference type="Pfam" id="PF00324"/>
    </source>
</evidence>
<keyword evidence="3" id="KW-0813">Transport</keyword>
<dbReference type="GeneID" id="2907425"/>
<dbReference type="Pfam" id="PF00324">
    <property type="entry name" value="AA_permease"/>
    <property type="match status" value="1"/>
</dbReference>
<dbReference type="KEGG" id="yli:2907425"/>
<feature type="transmembrane region" description="Helical" evidence="9">
    <location>
        <begin position="212"/>
        <end position="237"/>
    </location>
</feature>
<feature type="transmembrane region" description="Helical" evidence="9">
    <location>
        <begin position="434"/>
        <end position="459"/>
    </location>
</feature>
<keyword evidence="4 9" id="KW-0812">Transmembrane</keyword>
<dbReference type="Proteomes" id="UP000256601">
    <property type="component" value="Unassembled WGS sequence"/>
</dbReference>
<feature type="domain" description="Amino acid permease/ SLC12A" evidence="10">
    <location>
        <begin position="69"/>
        <end position="534"/>
    </location>
</feature>
<keyword evidence="7 9" id="KW-0472">Membrane</keyword>
<feature type="compositionally biased region" description="Basic and acidic residues" evidence="8">
    <location>
        <begin position="24"/>
        <end position="38"/>
    </location>
</feature>
<dbReference type="NCBIfam" id="TIGR00913">
    <property type="entry name" value="2A0310"/>
    <property type="match status" value="1"/>
</dbReference>
<feature type="transmembrane region" description="Helical" evidence="9">
    <location>
        <begin position="360"/>
        <end position="379"/>
    </location>
</feature>
<evidence type="ECO:0000256" key="8">
    <source>
        <dbReference type="SAM" id="MobiDB-lite"/>
    </source>
</evidence>
<dbReference type="InterPro" id="IPR004762">
    <property type="entry name" value="Amino_acid_permease_fungi"/>
</dbReference>
<dbReference type="RefSeq" id="XP_501094.1">
    <property type="nucleotide sequence ID" value="XM_501094.1"/>
</dbReference>
<comment type="similarity">
    <text evidence="2">Belongs to the amino acid-polyamine-organocation (APC) superfamily. YAT (TC 2.A.3.10) family.</text>
</comment>
<gene>
    <name evidence="12" type="ORF">B0I71DRAFT_130297</name>
    <name evidence="11" type="ORF">YALI1_B25360g</name>
</gene>
<reference evidence="12 14" key="2">
    <citation type="submission" date="2018-07" db="EMBL/GenBank/DDBJ databases">
        <title>Draft Genome Assemblies for Five Robust Yarrowia lipolytica Strains Exhibiting High Lipid Production and Pentose Sugar Utilization and Sugar Alcohol Secretion from Undetoxified Lignocellulosic Biomass Hydrolysates.</title>
        <authorList>
            <consortium name="DOE Joint Genome Institute"/>
            <person name="Walker C."/>
            <person name="Ryu S."/>
            <person name="Na H."/>
            <person name="Zane M."/>
            <person name="LaButti K."/>
            <person name="Lipzen A."/>
            <person name="Haridas S."/>
            <person name="Barry K."/>
            <person name="Grigoriev I.V."/>
            <person name="Quarterman J."/>
            <person name="Slininger P."/>
            <person name="Dien B."/>
            <person name="Trinh C.T."/>
        </authorList>
    </citation>
    <scope>NUCLEOTIDE SEQUENCE [LARGE SCALE GENOMIC DNA]</scope>
    <source>
        <strain evidence="12 14">YB392</strain>
    </source>
</reference>
<evidence type="ECO:0000256" key="3">
    <source>
        <dbReference type="ARBA" id="ARBA00022448"/>
    </source>
</evidence>
<dbReference type="FunFam" id="1.20.1740.10:FF:000006">
    <property type="entry name" value="General amino acid permease"/>
    <property type="match status" value="1"/>
</dbReference>
<dbReference type="AlphaFoldDB" id="A0A1D8N8H5"/>
<proteinExistence type="inferred from homology"/>